<accession>A0A1D7TIR6</accession>
<organism evidence="5 6">
    <name type="scientific">Sulfurospirillum halorespirans DSM 13726</name>
    <dbReference type="NCBI Taxonomy" id="1193502"/>
    <lineage>
        <taxon>Bacteria</taxon>
        <taxon>Pseudomonadati</taxon>
        <taxon>Campylobacterota</taxon>
        <taxon>Epsilonproteobacteria</taxon>
        <taxon>Campylobacterales</taxon>
        <taxon>Sulfurospirillaceae</taxon>
        <taxon>Sulfurospirillum</taxon>
    </lineage>
</organism>
<evidence type="ECO:0000256" key="2">
    <source>
        <dbReference type="ARBA" id="ARBA00022679"/>
    </source>
</evidence>
<dbReference type="Proteomes" id="UP000094609">
    <property type="component" value="Chromosome"/>
</dbReference>
<dbReference type="PRINTS" id="PR00996">
    <property type="entry name" value="CHERMTFRASE"/>
</dbReference>
<dbReference type="Gene3D" id="3.40.50.150">
    <property type="entry name" value="Vaccinia Virus protein VP39"/>
    <property type="match status" value="1"/>
</dbReference>
<keyword evidence="3" id="KW-0949">S-adenosyl-L-methionine</keyword>
<dbReference type="AlphaFoldDB" id="A0A1D7TIR6"/>
<dbReference type="EC" id="2.1.1.80" evidence="5"/>
<dbReference type="Pfam" id="PF01739">
    <property type="entry name" value="CheR"/>
    <property type="match status" value="1"/>
</dbReference>
<proteinExistence type="predicted"/>
<dbReference type="GO" id="GO:0008983">
    <property type="term" value="F:protein-glutamate O-methyltransferase activity"/>
    <property type="evidence" value="ECO:0007669"/>
    <property type="project" value="UniProtKB-EC"/>
</dbReference>
<evidence type="ECO:0000313" key="6">
    <source>
        <dbReference type="Proteomes" id="UP000094609"/>
    </source>
</evidence>
<feature type="domain" description="CheR-type methyltransferase" evidence="4">
    <location>
        <begin position="47"/>
        <end position="280"/>
    </location>
</feature>
<evidence type="ECO:0000313" key="5">
    <source>
        <dbReference type="EMBL" id="AOO64873.1"/>
    </source>
</evidence>
<keyword evidence="1 5" id="KW-0489">Methyltransferase</keyword>
<dbReference type="SUPFAM" id="SSF47757">
    <property type="entry name" value="Chemotaxis receptor methyltransferase CheR, N-terminal domain"/>
    <property type="match status" value="1"/>
</dbReference>
<dbReference type="InterPro" id="IPR050903">
    <property type="entry name" value="Bact_Chemotaxis_MeTrfase"/>
</dbReference>
<gene>
    <name evidence="5" type="ORF">SHALO_1093</name>
</gene>
<evidence type="ECO:0000259" key="4">
    <source>
        <dbReference type="PROSITE" id="PS50123"/>
    </source>
</evidence>
<dbReference type="PATRIC" id="fig|1193502.14.peg.1108"/>
<dbReference type="KEGG" id="shal:SHALO_1093"/>
<dbReference type="EMBL" id="CP017111">
    <property type="protein sequence ID" value="AOO64873.1"/>
    <property type="molecule type" value="Genomic_DNA"/>
</dbReference>
<name>A0A1D7TIR6_9BACT</name>
<dbReference type="InterPro" id="IPR029063">
    <property type="entry name" value="SAM-dependent_MTases_sf"/>
</dbReference>
<dbReference type="PANTHER" id="PTHR24422">
    <property type="entry name" value="CHEMOTAXIS PROTEIN METHYLTRANSFERASE"/>
    <property type="match status" value="1"/>
</dbReference>
<dbReference type="CDD" id="cd02440">
    <property type="entry name" value="AdoMet_MTases"/>
    <property type="match status" value="1"/>
</dbReference>
<dbReference type="PROSITE" id="PS50123">
    <property type="entry name" value="CHER"/>
    <property type="match status" value="1"/>
</dbReference>
<sequence length="280" mass="33135">MWFFNKKKEPEIAQKHEVSAPKEFNTFGLHDLLHYIKREIGVDLFAKNSVIETKLRLFCERKEIYSFRKLFEALQSDKGLRQDLIDLVTVNETYFYREEAQLDMAVNFALAIPNVKILCAPCASGEEVYSLSMMMQERKREPRDFSITGIDINSEAIEKAQKGLFSERSLHKLEARLKEKFFTQEERYFSVKKEYFSSVSFTKVNIFEHEFLSLGKFDIIFSRNMLIYFDDDFRLKTIERFATLLKPEGKLFLGHADIIPDNNYFTKHTDHRLSYYVKKS</sequence>
<dbReference type="InterPro" id="IPR000780">
    <property type="entry name" value="CheR_MeTrfase"/>
</dbReference>
<dbReference type="InterPro" id="IPR022642">
    <property type="entry name" value="CheR_C"/>
</dbReference>
<dbReference type="STRING" id="1193502.SHALO_1093"/>
<evidence type="ECO:0000256" key="3">
    <source>
        <dbReference type="ARBA" id="ARBA00022691"/>
    </source>
</evidence>
<dbReference type="PANTHER" id="PTHR24422:SF19">
    <property type="entry name" value="CHEMOTAXIS PROTEIN METHYLTRANSFERASE"/>
    <property type="match status" value="1"/>
</dbReference>
<dbReference type="RefSeq" id="WP_025344207.1">
    <property type="nucleotide sequence ID" value="NZ_CP017111.1"/>
</dbReference>
<protein>
    <submittedName>
        <fullName evidence="5">Chemotaxis protein methyltransferase CheR</fullName>
        <ecNumber evidence="5">2.1.1.80</ecNumber>
    </submittedName>
</protein>
<keyword evidence="6" id="KW-1185">Reference proteome</keyword>
<reference evidence="6" key="1">
    <citation type="submission" date="2016-08" db="EMBL/GenBank/DDBJ databases">
        <title>Complete genome sequence of the organohalide-respiring Epsilonproteobacterium Sulfurospirillum halorespirans.</title>
        <authorList>
            <person name="Goris T."/>
            <person name="Zimmermann J."/>
            <person name="Schenz B."/>
            <person name="Lemos M."/>
            <person name="Hackermueller J."/>
            <person name="Diekert G."/>
        </authorList>
    </citation>
    <scope>NUCLEOTIDE SEQUENCE [LARGE SCALE GENOMIC DNA]</scope>
    <source>
        <strain>DSM 13726</strain>
        <strain evidence="6">PCE-M2</strain>
    </source>
</reference>
<evidence type="ECO:0000256" key="1">
    <source>
        <dbReference type="ARBA" id="ARBA00022603"/>
    </source>
</evidence>
<dbReference type="SMART" id="SM00138">
    <property type="entry name" value="MeTrc"/>
    <property type="match status" value="1"/>
</dbReference>
<dbReference type="SUPFAM" id="SSF53335">
    <property type="entry name" value="S-adenosyl-L-methionine-dependent methyltransferases"/>
    <property type="match status" value="1"/>
</dbReference>
<dbReference type="GO" id="GO:0032259">
    <property type="term" value="P:methylation"/>
    <property type="evidence" value="ECO:0007669"/>
    <property type="project" value="UniProtKB-KW"/>
</dbReference>
<keyword evidence="2 5" id="KW-0808">Transferase</keyword>